<organism evidence="2 3">
    <name type="scientific">Helianthus annuus</name>
    <name type="common">Common sunflower</name>
    <dbReference type="NCBI Taxonomy" id="4232"/>
    <lineage>
        <taxon>Eukaryota</taxon>
        <taxon>Viridiplantae</taxon>
        <taxon>Streptophyta</taxon>
        <taxon>Embryophyta</taxon>
        <taxon>Tracheophyta</taxon>
        <taxon>Spermatophyta</taxon>
        <taxon>Magnoliopsida</taxon>
        <taxon>eudicotyledons</taxon>
        <taxon>Gunneridae</taxon>
        <taxon>Pentapetalae</taxon>
        <taxon>asterids</taxon>
        <taxon>campanulids</taxon>
        <taxon>Asterales</taxon>
        <taxon>Asteraceae</taxon>
        <taxon>Asteroideae</taxon>
        <taxon>Heliantheae alliance</taxon>
        <taxon>Heliantheae</taxon>
        <taxon>Helianthus</taxon>
    </lineage>
</organism>
<dbReference type="AlphaFoldDB" id="A0A251T2D5"/>
<protein>
    <submittedName>
        <fullName evidence="2">Uncharacterized protein</fullName>
    </submittedName>
</protein>
<dbReference type="Gramene" id="mRNA:HanXRQr2_Chr12g0544191">
    <property type="protein sequence ID" value="CDS:HanXRQr2_Chr12g0544191.1"/>
    <property type="gene ID" value="HanXRQr2_Chr12g0544191"/>
</dbReference>
<reference evidence="1 3" key="1">
    <citation type="journal article" date="2017" name="Nature">
        <title>The sunflower genome provides insights into oil metabolism, flowering and Asterid evolution.</title>
        <authorList>
            <person name="Badouin H."/>
            <person name="Gouzy J."/>
            <person name="Grassa C.J."/>
            <person name="Murat F."/>
            <person name="Staton S.E."/>
            <person name="Cottret L."/>
            <person name="Lelandais-Briere C."/>
            <person name="Owens G.L."/>
            <person name="Carrere S."/>
            <person name="Mayjonade B."/>
            <person name="Legrand L."/>
            <person name="Gill N."/>
            <person name="Kane N.C."/>
            <person name="Bowers J.E."/>
            <person name="Hubner S."/>
            <person name="Bellec A."/>
            <person name="Berard A."/>
            <person name="Berges H."/>
            <person name="Blanchet N."/>
            <person name="Boniface M.C."/>
            <person name="Brunel D."/>
            <person name="Catrice O."/>
            <person name="Chaidir N."/>
            <person name="Claudel C."/>
            <person name="Donnadieu C."/>
            <person name="Faraut T."/>
            <person name="Fievet G."/>
            <person name="Helmstetter N."/>
            <person name="King M."/>
            <person name="Knapp S.J."/>
            <person name="Lai Z."/>
            <person name="Le Paslier M.C."/>
            <person name="Lippi Y."/>
            <person name="Lorenzon L."/>
            <person name="Mandel J.R."/>
            <person name="Marage G."/>
            <person name="Marchand G."/>
            <person name="Marquand E."/>
            <person name="Bret-Mestries E."/>
            <person name="Morien E."/>
            <person name="Nambeesan S."/>
            <person name="Nguyen T."/>
            <person name="Pegot-Espagnet P."/>
            <person name="Pouilly N."/>
            <person name="Raftis F."/>
            <person name="Sallet E."/>
            <person name="Schiex T."/>
            <person name="Thomas J."/>
            <person name="Vandecasteele C."/>
            <person name="Vares D."/>
            <person name="Vear F."/>
            <person name="Vautrin S."/>
            <person name="Crespi M."/>
            <person name="Mangin B."/>
            <person name="Burke J.M."/>
            <person name="Salse J."/>
            <person name="Munos S."/>
            <person name="Vincourt P."/>
            <person name="Rieseberg L.H."/>
            <person name="Langlade N.B."/>
        </authorList>
    </citation>
    <scope>NUCLEOTIDE SEQUENCE [LARGE SCALE GENOMIC DNA]</scope>
    <source>
        <strain evidence="3">cv. SF193</strain>
        <tissue evidence="1">Leaves</tissue>
    </source>
</reference>
<dbReference type="InParanoid" id="A0A251T2D5"/>
<reference evidence="2" key="2">
    <citation type="submission" date="2017-02" db="EMBL/GenBank/DDBJ databases">
        <title>Sunflower complete genome.</title>
        <authorList>
            <person name="Langlade N."/>
            <person name="Munos S."/>
        </authorList>
    </citation>
    <scope>NUCLEOTIDE SEQUENCE [LARGE SCALE GENOMIC DNA]</scope>
    <source>
        <tissue evidence="2">Leaves</tissue>
    </source>
</reference>
<sequence>MKYRTQTNTSTNINERTQHLFMFVCLTKRMKFLVRVCLFSKRTNTNELYAEQFTKCSPNVWFVYKPNFNNDITNYTKIFAVENKPSTE</sequence>
<proteinExistence type="predicted"/>
<evidence type="ECO:0000313" key="3">
    <source>
        <dbReference type="Proteomes" id="UP000215914"/>
    </source>
</evidence>
<reference evidence="1" key="3">
    <citation type="submission" date="2020-06" db="EMBL/GenBank/DDBJ databases">
        <title>Helianthus annuus Genome sequencing and assembly Release 2.</title>
        <authorList>
            <person name="Gouzy J."/>
            <person name="Langlade N."/>
            <person name="Munos S."/>
        </authorList>
    </citation>
    <scope>NUCLEOTIDE SEQUENCE</scope>
    <source>
        <tissue evidence="1">Leaves</tissue>
    </source>
</reference>
<name>A0A251T2D5_HELAN</name>
<keyword evidence="3" id="KW-1185">Reference proteome</keyword>
<accession>A0A251T2D5</accession>
<dbReference type="EMBL" id="MNCJ02000327">
    <property type="protein sequence ID" value="KAF5778155.1"/>
    <property type="molecule type" value="Genomic_DNA"/>
</dbReference>
<dbReference type="EMBL" id="CM007901">
    <property type="protein sequence ID" value="OTG05270.1"/>
    <property type="molecule type" value="Genomic_DNA"/>
</dbReference>
<evidence type="ECO:0000313" key="2">
    <source>
        <dbReference type="EMBL" id="OTG05270.1"/>
    </source>
</evidence>
<dbReference type="Proteomes" id="UP000215914">
    <property type="component" value="Chromosome 12"/>
</dbReference>
<gene>
    <name evidence="2" type="ORF">HannXRQ_Chr12g0371711</name>
    <name evidence="1" type="ORF">HanXRQr2_Chr12g0544191</name>
</gene>
<evidence type="ECO:0000313" key="1">
    <source>
        <dbReference type="EMBL" id="KAF5778155.1"/>
    </source>
</evidence>